<dbReference type="GO" id="GO:0004130">
    <property type="term" value="F:cytochrome-c peroxidase activity"/>
    <property type="evidence" value="ECO:0007669"/>
    <property type="project" value="TreeGrafter"/>
</dbReference>
<evidence type="ECO:0000256" key="8">
    <source>
        <dbReference type="PIRSR" id="PIRSR000294-1"/>
    </source>
</evidence>
<keyword evidence="4 10" id="KW-0732">Signal</keyword>
<dbReference type="InterPro" id="IPR009056">
    <property type="entry name" value="Cyt_c-like_dom"/>
</dbReference>
<keyword evidence="2 8" id="KW-0349">Heme</keyword>
<dbReference type="Gene3D" id="1.10.760.10">
    <property type="entry name" value="Cytochrome c-like domain"/>
    <property type="match status" value="2"/>
</dbReference>
<protein>
    <submittedName>
        <fullName evidence="12">Cytochrome c peroxidase</fullName>
    </submittedName>
</protein>
<feature type="binding site" description="covalent" evidence="8">
    <location>
        <position position="66"/>
    </location>
    <ligand>
        <name>heme c</name>
        <dbReference type="ChEBI" id="CHEBI:61717"/>
        <label>1</label>
    </ligand>
</feature>
<gene>
    <name evidence="12" type="ORF">SAMN02799615_00232</name>
</gene>
<dbReference type="AlphaFoldDB" id="A0A1I1XKQ0"/>
<dbReference type="GO" id="GO:0020037">
    <property type="term" value="F:heme binding"/>
    <property type="evidence" value="ECO:0007669"/>
    <property type="project" value="InterPro"/>
</dbReference>
<accession>A0A1I1XKQ0</accession>
<keyword evidence="5" id="KW-0574">Periplasm</keyword>
<feature type="domain" description="Cytochrome c" evidence="11">
    <location>
        <begin position="199"/>
        <end position="350"/>
    </location>
</feature>
<evidence type="ECO:0000256" key="7">
    <source>
        <dbReference type="ARBA" id="ARBA00023004"/>
    </source>
</evidence>
<evidence type="ECO:0000256" key="3">
    <source>
        <dbReference type="ARBA" id="ARBA00022723"/>
    </source>
</evidence>
<feature type="binding site" description="covalent" evidence="8">
    <location>
        <position position="214"/>
    </location>
    <ligand>
        <name>heme c</name>
        <dbReference type="ChEBI" id="CHEBI:61717"/>
        <label>2</label>
    </ligand>
</feature>
<dbReference type="InterPro" id="IPR051395">
    <property type="entry name" value="Cytochrome_c_Peroxidase/MauG"/>
</dbReference>
<dbReference type="RefSeq" id="WP_081805085.1">
    <property type="nucleotide sequence ID" value="NZ_FONH01000001.1"/>
</dbReference>
<keyword evidence="3 9" id="KW-0479">Metal-binding</keyword>
<evidence type="ECO:0000256" key="4">
    <source>
        <dbReference type="ARBA" id="ARBA00022729"/>
    </source>
</evidence>
<dbReference type="PANTHER" id="PTHR30600:SF10">
    <property type="entry name" value="BLL6722 PROTEIN"/>
    <property type="match status" value="1"/>
</dbReference>
<dbReference type="GO" id="GO:0042597">
    <property type="term" value="C:periplasmic space"/>
    <property type="evidence" value="ECO:0007669"/>
    <property type="project" value="UniProtKB-SubCell"/>
</dbReference>
<keyword evidence="7 9" id="KW-0408">Iron</keyword>
<evidence type="ECO:0000256" key="2">
    <source>
        <dbReference type="ARBA" id="ARBA00022617"/>
    </source>
</evidence>
<evidence type="ECO:0000313" key="13">
    <source>
        <dbReference type="Proteomes" id="UP000199477"/>
    </source>
</evidence>
<name>A0A1I1XKQ0_9GAMM</name>
<feature type="chain" id="PRO_5011687023" evidence="10">
    <location>
        <begin position="30"/>
        <end position="350"/>
    </location>
</feature>
<dbReference type="GO" id="GO:0009055">
    <property type="term" value="F:electron transfer activity"/>
    <property type="evidence" value="ECO:0007669"/>
    <property type="project" value="InterPro"/>
</dbReference>
<dbReference type="InterPro" id="IPR026259">
    <property type="entry name" value="MauG/Cytc_peroxidase"/>
</dbReference>
<keyword evidence="13" id="KW-1185">Reference proteome</keyword>
<keyword evidence="6" id="KW-0560">Oxidoreductase</keyword>
<feature type="binding site" description="axial binding residue" evidence="9">
    <location>
        <position position="67"/>
    </location>
    <ligand>
        <name>heme c</name>
        <dbReference type="ChEBI" id="CHEBI:61717"/>
        <label>1</label>
    </ligand>
    <ligandPart>
        <name>Fe</name>
        <dbReference type="ChEBI" id="CHEBI:18248"/>
    </ligandPart>
</feature>
<evidence type="ECO:0000256" key="10">
    <source>
        <dbReference type="SAM" id="SignalP"/>
    </source>
</evidence>
<evidence type="ECO:0000313" key="12">
    <source>
        <dbReference type="EMBL" id="SFE05970.1"/>
    </source>
</evidence>
<dbReference type="SUPFAM" id="SSF46626">
    <property type="entry name" value="Cytochrome c"/>
    <property type="match status" value="2"/>
</dbReference>
<dbReference type="Proteomes" id="UP000199477">
    <property type="component" value="Unassembled WGS sequence"/>
</dbReference>
<dbReference type="STRING" id="500610.SAMN02799615_00232"/>
<evidence type="ECO:0000256" key="9">
    <source>
        <dbReference type="PIRSR" id="PIRSR000294-2"/>
    </source>
</evidence>
<evidence type="ECO:0000256" key="6">
    <source>
        <dbReference type="ARBA" id="ARBA00023002"/>
    </source>
</evidence>
<dbReference type="InterPro" id="IPR036909">
    <property type="entry name" value="Cyt_c-like_dom_sf"/>
</dbReference>
<feature type="domain" description="Cytochrome c" evidence="11">
    <location>
        <begin position="41"/>
        <end position="179"/>
    </location>
</feature>
<dbReference type="InterPro" id="IPR004852">
    <property type="entry name" value="Di-haem_cyt_c_peroxidsae"/>
</dbReference>
<organism evidence="12 13">
    <name type="scientific">Dyella marensis</name>
    <dbReference type="NCBI Taxonomy" id="500610"/>
    <lineage>
        <taxon>Bacteria</taxon>
        <taxon>Pseudomonadati</taxon>
        <taxon>Pseudomonadota</taxon>
        <taxon>Gammaproteobacteria</taxon>
        <taxon>Lysobacterales</taxon>
        <taxon>Rhodanobacteraceae</taxon>
        <taxon>Dyella</taxon>
    </lineage>
</organism>
<feature type="binding site" description="covalent" evidence="8">
    <location>
        <position position="63"/>
    </location>
    <ligand>
        <name>heme c</name>
        <dbReference type="ChEBI" id="CHEBI:61717"/>
        <label>1</label>
    </ligand>
</feature>
<sequence>MPMQATRKRAAHILLAGIATCMVSTASLADQQAIEQRRTSAALMLGERIFQDTSLSADGKVSCASCHQPERAFSDGRRVAIGIRQLSGTRNTPSLATLGRSPSPAYFWDGRRPSLETAVMDPFVNSVEMGLPNRELLLSRLKNNPSYQPMFEAAFSSQGRMFGLAQVAQALSTYIRSIDREESAYERYAAGKDKNALSAQAQRGLAIFESKGRCAECHLTKGTPPALTDHGFHRTGIGMSSVERDLPRLTMEVMQHSLTGEALGDRIATHEDEAQLGRFNVTQKVEDIGMFRTPSLRGVSRTAPYMHDGSVATLPEALEMEVYYRGLTSGRPLGLTAEEKTDLLEFLRQL</sequence>
<dbReference type="PANTHER" id="PTHR30600">
    <property type="entry name" value="CYTOCHROME C PEROXIDASE-RELATED"/>
    <property type="match status" value="1"/>
</dbReference>
<dbReference type="GO" id="GO:0046872">
    <property type="term" value="F:metal ion binding"/>
    <property type="evidence" value="ECO:0007669"/>
    <property type="project" value="UniProtKB-KW"/>
</dbReference>
<evidence type="ECO:0000256" key="1">
    <source>
        <dbReference type="ARBA" id="ARBA00004418"/>
    </source>
</evidence>
<evidence type="ECO:0000259" key="11">
    <source>
        <dbReference type="PROSITE" id="PS51007"/>
    </source>
</evidence>
<keyword evidence="12" id="KW-0575">Peroxidase</keyword>
<feature type="binding site" description="covalent" evidence="8">
    <location>
        <position position="217"/>
    </location>
    <ligand>
        <name>heme c</name>
        <dbReference type="ChEBI" id="CHEBI:61717"/>
        <label>2</label>
    </ligand>
</feature>
<dbReference type="PIRSF" id="PIRSF000294">
    <property type="entry name" value="Cytochrome-c_peroxidase"/>
    <property type="match status" value="1"/>
</dbReference>
<feature type="signal peptide" evidence="10">
    <location>
        <begin position="1"/>
        <end position="29"/>
    </location>
</feature>
<comment type="PTM">
    <text evidence="8">Binds 2 heme groups per subunit.</text>
</comment>
<evidence type="ECO:0000256" key="5">
    <source>
        <dbReference type="ARBA" id="ARBA00022764"/>
    </source>
</evidence>
<comment type="subcellular location">
    <subcellularLocation>
        <location evidence="1">Periplasm</location>
    </subcellularLocation>
</comment>
<dbReference type="Pfam" id="PF03150">
    <property type="entry name" value="CCP_MauG"/>
    <property type="match status" value="1"/>
</dbReference>
<proteinExistence type="predicted"/>
<comment type="cofactor">
    <cofactor evidence="8">
        <name>heme</name>
        <dbReference type="ChEBI" id="CHEBI:30413"/>
    </cofactor>
    <text evidence="8">Binds 2 heme groups.</text>
</comment>
<feature type="binding site" description="axial binding residue" evidence="9">
    <location>
        <position position="218"/>
    </location>
    <ligand>
        <name>heme c</name>
        <dbReference type="ChEBI" id="CHEBI:61717"/>
        <label>2</label>
    </ligand>
    <ligandPart>
        <name>Fe</name>
        <dbReference type="ChEBI" id="CHEBI:18248"/>
    </ligandPart>
</feature>
<dbReference type="PROSITE" id="PS51007">
    <property type="entry name" value="CYTC"/>
    <property type="match status" value="2"/>
</dbReference>
<reference evidence="13" key="1">
    <citation type="submission" date="2016-10" db="EMBL/GenBank/DDBJ databases">
        <authorList>
            <person name="Varghese N."/>
            <person name="Submissions S."/>
        </authorList>
    </citation>
    <scope>NUCLEOTIDE SEQUENCE [LARGE SCALE GENOMIC DNA]</scope>
    <source>
        <strain evidence="13">UNC178MFTsu3.1</strain>
    </source>
</reference>
<dbReference type="EMBL" id="FONH01000001">
    <property type="protein sequence ID" value="SFE05970.1"/>
    <property type="molecule type" value="Genomic_DNA"/>
</dbReference>